<proteinExistence type="predicted"/>
<sequence length="520" mass="59433">MLIYLTRASQRTRQPSVSPERTDHNKVFLFLIYSQSIPEHLSVSDSELPEMADRKTTGEQVPKVVPTTQMDPAMVTGIAGPSGFKRPSIDNIQASNNSASHSVDTLLPAGKTFSKKKIENYDCDLKISSAFPAFPVDWQMKNQTTHDHFIWFCSAAGAGYIIDKQTLSPEKATSDNAMRYGIATIVSYDMQNVTKYPIKIVMKMTLEIVKTAFPSTIMTEDVWNAYNYNQRFSYLGTLFFVTFMTRTDILVNQLMAYAYIKFCFALMGKEPSANVCNLIRNMTGTNVEFCFSPIEMSVWNDLNCVTDLKKQEMMATLFSKTDDLSDLFKVLYNRFKSFGLTYMLAIREALERFPSFPWDTICNDWYRGEMEAFILAEQAVKDLKFPALHKEVMTAHSNKNYRRLAGFCAKSLELGGYSSTLTNHEGLKRVRLSEDKVQFIKSLLISPLSSKWEGLSQEIYDKINSSKICKFKFASDEAAKRKVLIEEAEIKYRQMEQTRMTEMLKRMEQTGQPRSDTNMS</sequence>
<reference evidence="1" key="2">
    <citation type="submission" date="2020-06" db="EMBL/GenBank/DDBJ databases">
        <authorList>
            <person name="Ji K."/>
            <person name="Li J."/>
        </authorList>
    </citation>
    <scope>NUCLEOTIDE SEQUENCE</scope>
    <source>
        <strain evidence="1">JKM2019</strain>
        <tissue evidence="1">Whole body</tissue>
    </source>
</reference>
<keyword evidence="3" id="KW-1185">Reference proteome</keyword>
<dbReference type="AlphaFoldDB" id="A0A922I400"/>
<evidence type="ECO:0000313" key="2">
    <source>
        <dbReference type="EMBL" id="KAH9518108.1"/>
    </source>
</evidence>
<comment type="caution">
    <text evidence="2">The sequence shown here is derived from an EMBL/GenBank/DDBJ whole genome shotgun (WGS) entry which is preliminary data.</text>
</comment>
<dbReference type="EMBL" id="SDOV01000007">
    <property type="protein sequence ID" value="KAH7638707.1"/>
    <property type="molecule type" value="Genomic_DNA"/>
</dbReference>
<evidence type="ECO:0000313" key="3">
    <source>
        <dbReference type="Proteomes" id="UP000790347"/>
    </source>
</evidence>
<reference evidence="1" key="3">
    <citation type="journal article" date="2021" name="World Allergy Organ. J.">
        <title>Chromosome-level assembly of Dermatophagoides farinae genome and transcriptome reveals two novel allergens Der f 37 and Der f 39.</title>
        <authorList>
            <person name="Chen J."/>
            <person name="Cai Z."/>
            <person name="Fan D."/>
            <person name="Hu J."/>
            <person name="Hou Y."/>
            <person name="He Y."/>
            <person name="Zhang Z."/>
            <person name="Zhao Z."/>
            <person name="Gao P."/>
            <person name="Hu W."/>
            <person name="Sun J."/>
            <person name="Li J."/>
            <person name="Ji K."/>
        </authorList>
    </citation>
    <scope>NUCLEOTIDE SEQUENCE</scope>
    <source>
        <strain evidence="1">JKM2019</strain>
    </source>
</reference>
<dbReference type="Proteomes" id="UP000828236">
    <property type="component" value="Unassembled WGS sequence"/>
</dbReference>
<dbReference type="Proteomes" id="UP000790347">
    <property type="component" value="Unassembled WGS sequence"/>
</dbReference>
<dbReference type="EMBL" id="ASGP02000003">
    <property type="protein sequence ID" value="KAH9518108.1"/>
    <property type="molecule type" value="Genomic_DNA"/>
</dbReference>
<reference evidence="2" key="1">
    <citation type="submission" date="2013-05" db="EMBL/GenBank/DDBJ databases">
        <authorList>
            <person name="Yim A.K.Y."/>
            <person name="Chan T.F."/>
            <person name="Ji K.M."/>
            <person name="Liu X.Y."/>
            <person name="Zhou J.W."/>
            <person name="Li R.Q."/>
            <person name="Yang K.Y."/>
            <person name="Li J."/>
            <person name="Li M."/>
            <person name="Law P.T.W."/>
            <person name="Wu Y.L."/>
            <person name="Cai Z.L."/>
            <person name="Qin H."/>
            <person name="Bao Y."/>
            <person name="Leung R.K.K."/>
            <person name="Ng P.K.S."/>
            <person name="Zou J."/>
            <person name="Zhong X.J."/>
            <person name="Ran P.X."/>
            <person name="Zhong N.S."/>
            <person name="Liu Z.G."/>
            <person name="Tsui S.K.W."/>
        </authorList>
    </citation>
    <scope>NUCLEOTIDE SEQUENCE</scope>
    <source>
        <strain evidence="2">Derf</strain>
        <tissue evidence="2">Whole organism</tissue>
    </source>
</reference>
<evidence type="ECO:0000313" key="1">
    <source>
        <dbReference type="EMBL" id="KAH7638707.1"/>
    </source>
</evidence>
<protein>
    <submittedName>
        <fullName evidence="2">Uncharacterized protein</fullName>
    </submittedName>
</protein>
<reference evidence="2" key="4">
    <citation type="journal article" date="2022" name="Res Sq">
        <title>Comparative Genomics Reveals Insights into the Divergent Evolution of Astigmatic Mites and Household Pest Adaptations.</title>
        <authorList>
            <person name="Xiong Q."/>
            <person name="Wan A.T.-Y."/>
            <person name="Liu X.-Y."/>
            <person name="Fung C.S.-H."/>
            <person name="Xiao X."/>
            <person name="Malainual N."/>
            <person name="Hou J."/>
            <person name="Wang L."/>
            <person name="Wang M."/>
            <person name="Yang K."/>
            <person name="Cui Y."/>
            <person name="Leung E."/>
            <person name="Nong W."/>
            <person name="Shin S.-K."/>
            <person name="Au S."/>
            <person name="Jeong K.Y."/>
            <person name="Chew F.T."/>
            <person name="Hui J."/>
            <person name="Leung T.F."/>
            <person name="Tungtrongchitr A."/>
            <person name="Zhong N."/>
            <person name="Liu Z."/>
            <person name="Tsui S."/>
        </authorList>
    </citation>
    <scope>NUCLEOTIDE SEQUENCE</scope>
    <source>
        <strain evidence="2">Derf</strain>
        <tissue evidence="2">Whole organism</tissue>
    </source>
</reference>
<gene>
    <name evidence="2" type="ORF">DERF_008705</name>
    <name evidence="1" type="ORF">HUG17_2740</name>
</gene>
<organism evidence="2 3">
    <name type="scientific">Dermatophagoides farinae</name>
    <name type="common">American house dust mite</name>
    <dbReference type="NCBI Taxonomy" id="6954"/>
    <lineage>
        <taxon>Eukaryota</taxon>
        <taxon>Metazoa</taxon>
        <taxon>Ecdysozoa</taxon>
        <taxon>Arthropoda</taxon>
        <taxon>Chelicerata</taxon>
        <taxon>Arachnida</taxon>
        <taxon>Acari</taxon>
        <taxon>Acariformes</taxon>
        <taxon>Sarcoptiformes</taxon>
        <taxon>Astigmata</taxon>
        <taxon>Psoroptidia</taxon>
        <taxon>Analgoidea</taxon>
        <taxon>Pyroglyphidae</taxon>
        <taxon>Dermatophagoidinae</taxon>
        <taxon>Dermatophagoides</taxon>
    </lineage>
</organism>
<name>A0A922I400_DERFA</name>
<accession>A0A922I400</accession>